<evidence type="ECO:0000256" key="1">
    <source>
        <dbReference type="ARBA" id="ARBA00022723"/>
    </source>
</evidence>
<gene>
    <name evidence="4" type="ORF">THII_0794</name>
</gene>
<organism evidence="4 5">
    <name type="scientific">Thioploca ingrica</name>
    <dbReference type="NCBI Taxonomy" id="40754"/>
    <lineage>
        <taxon>Bacteria</taxon>
        <taxon>Pseudomonadati</taxon>
        <taxon>Pseudomonadota</taxon>
        <taxon>Gammaproteobacteria</taxon>
        <taxon>Thiotrichales</taxon>
        <taxon>Thiotrichaceae</taxon>
        <taxon>Thioploca</taxon>
    </lineage>
</organism>
<evidence type="ECO:0000256" key="2">
    <source>
        <dbReference type="ARBA" id="ARBA00023002"/>
    </source>
</evidence>
<accession>A0A090BUH0</accession>
<reference evidence="4 5" key="1">
    <citation type="journal article" date="2014" name="ISME J.">
        <title>Ecophysiology of Thioploca ingrica as revealed by the complete genome sequence supplemented with proteomic evidence.</title>
        <authorList>
            <person name="Kojima H."/>
            <person name="Ogura Y."/>
            <person name="Yamamoto N."/>
            <person name="Togashi T."/>
            <person name="Mori H."/>
            <person name="Watanabe T."/>
            <person name="Nemoto F."/>
            <person name="Kurokawa K."/>
            <person name="Hayashi T."/>
            <person name="Fukui M."/>
        </authorList>
    </citation>
    <scope>NUCLEOTIDE SEQUENCE [LARGE SCALE GENOMIC DNA]</scope>
</reference>
<dbReference type="AlphaFoldDB" id="A0A090BUH0"/>
<dbReference type="NCBIfam" id="TIGR00557">
    <property type="entry name" value="pdxA"/>
    <property type="match status" value="1"/>
</dbReference>
<evidence type="ECO:0000313" key="4">
    <source>
        <dbReference type="EMBL" id="BAP55091.1"/>
    </source>
</evidence>
<dbReference type="SUPFAM" id="SSF53659">
    <property type="entry name" value="Isocitrate/Isopropylmalate dehydrogenase-like"/>
    <property type="match status" value="1"/>
</dbReference>
<dbReference type="GO" id="GO:0016491">
    <property type="term" value="F:oxidoreductase activity"/>
    <property type="evidence" value="ECO:0007669"/>
    <property type="project" value="UniProtKB-KW"/>
</dbReference>
<dbReference type="KEGG" id="tig:THII_0794"/>
<sequence>MTKPTIAITLGDPAGIGPEIVVKSLLDPKVYEFCHPLVIGDKTVIAQALPLVNSTAILQVIDNPLAGKYEFGTIDLIDLRNLDCSQRVMGTVQAKCGRAAYDYIKMAVKLALNGEVAAIATAPINKESLRAAQITQIGHTEILAELSHTPDPLTLFEVRGMRVFFLSRHVSLRQACDLVTKERVLEYIIRCTEALQRLGVTQGTMAVAGLNPHSGEHGLFGDEEINHVEPAVKAAQTRGYQVVGPISADSVFHQALQGQYSAVLSLYHDQGHIATKTVDFERTVSITNGLPFLRTSVDHGTAFDIAGKGIASAVSMIEAIRLAAQYSPHFKAHI</sequence>
<evidence type="ECO:0000313" key="5">
    <source>
        <dbReference type="Proteomes" id="UP000031623"/>
    </source>
</evidence>
<dbReference type="Proteomes" id="UP000031623">
    <property type="component" value="Chromosome"/>
</dbReference>
<dbReference type="GO" id="GO:0051287">
    <property type="term" value="F:NAD binding"/>
    <property type="evidence" value="ECO:0007669"/>
    <property type="project" value="InterPro"/>
</dbReference>
<keyword evidence="3" id="KW-0520">NAD</keyword>
<dbReference type="OrthoDB" id="9801783at2"/>
<keyword evidence="1" id="KW-0479">Metal-binding</keyword>
<keyword evidence="5" id="KW-1185">Reference proteome</keyword>
<dbReference type="InterPro" id="IPR005255">
    <property type="entry name" value="PdxA_fam"/>
</dbReference>
<dbReference type="STRING" id="40754.THII_0794"/>
<dbReference type="Gene3D" id="3.40.718.10">
    <property type="entry name" value="Isopropylmalate Dehydrogenase"/>
    <property type="match status" value="1"/>
</dbReference>
<protein>
    <submittedName>
        <fullName evidence="4">4-hydroxythreonine-4-phosphate dehydrogenase</fullName>
    </submittedName>
</protein>
<proteinExistence type="predicted"/>
<dbReference type="HOGENOM" id="CLU_040168_0_1_6"/>
<name>A0A090BUH0_9GAMM</name>
<dbReference type="Pfam" id="PF04166">
    <property type="entry name" value="PdxA"/>
    <property type="match status" value="1"/>
</dbReference>
<dbReference type="EMBL" id="AP014633">
    <property type="protein sequence ID" value="BAP55091.1"/>
    <property type="molecule type" value="Genomic_DNA"/>
</dbReference>
<dbReference type="NCBIfam" id="NF002992">
    <property type="entry name" value="PRK03743.1"/>
    <property type="match status" value="1"/>
</dbReference>
<dbReference type="GO" id="GO:0046872">
    <property type="term" value="F:metal ion binding"/>
    <property type="evidence" value="ECO:0007669"/>
    <property type="project" value="UniProtKB-KW"/>
</dbReference>
<dbReference type="PANTHER" id="PTHR30004">
    <property type="entry name" value="4-HYDROXYTHREONINE-4-PHOSPHATE DEHYDROGENASE"/>
    <property type="match status" value="1"/>
</dbReference>
<evidence type="ECO:0000256" key="3">
    <source>
        <dbReference type="ARBA" id="ARBA00023027"/>
    </source>
</evidence>
<dbReference type="PANTHER" id="PTHR30004:SF6">
    <property type="entry name" value="D-THREONATE 4-PHOSPHATE DEHYDROGENASE"/>
    <property type="match status" value="1"/>
</dbReference>
<keyword evidence="2" id="KW-0560">Oxidoreductase</keyword>